<name>A0A5D0U0N8_9ACTN</name>
<dbReference type="RefSeq" id="WP_148353403.1">
    <property type="nucleotide sequence ID" value="NZ_JBHSBF010000030.1"/>
</dbReference>
<evidence type="ECO:0000256" key="1">
    <source>
        <dbReference type="SAM" id="MobiDB-lite"/>
    </source>
</evidence>
<evidence type="ECO:0000313" key="3">
    <source>
        <dbReference type="Proteomes" id="UP000322634"/>
    </source>
</evidence>
<feature type="region of interest" description="Disordered" evidence="1">
    <location>
        <begin position="30"/>
        <end position="50"/>
    </location>
</feature>
<feature type="region of interest" description="Disordered" evidence="1">
    <location>
        <begin position="437"/>
        <end position="584"/>
    </location>
</feature>
<comment type="caution">
    <text evidence="2">The sequence shown here is derived from an EMBL/GenBank/DDBJ whole genome shotgun (WGS) entry which is preliminary data.</text>
</comment>
<dbReference type="OrthoDB" id="3320501at2"/>
<dbReference type="Gene3D" id="3.90.176.10">
    <property type="entry name" value="Toxin ADP-ribosyltransferase, Chain A, domain 1"/>
    <property type="match status" value="1"/>
</dbReference>
<dbReference type="EMBL" id="VSFF01000011">
    <property type="protein sequence ID" value="TYC11195.1"/>
    <property type="molecule type" value="Genomic_DNA"/>
</dbReference>
<keyword evidence="3" id="KW-1185">Reference proteome</keyword>
<reference evidence="2 3" key="1">
    <citation type="submission" date="2019-08" db="EMBL/GenBank/DDBJ databases">
        <title>Actinomadura sp. nov. CYP1-5 isolated from mountain soil.</title>
        <authorList>
            <person name="Songsumanus A."/>
            <person name="Kuncharoen N."/>
            <person name="Kudo T."/>
            <person name="Yuki M."/>
            <person name="Igarashi Y."/>
            <person name="Tanasupawat S."/>
        </authorList>
    </citation>
    <scope>NUCLEOTIDE SEQUENCE [LARGE SCALE GENOMIC DNA]</scope>
    <source>
        <strain evidence="2 3">GKU157</strain>
    </source>
</reference>
<proteinExistence type="predicted"/>
<feature type="compositionally biased region" description="Low complexity" evidence="1">
    <location>
        <begin position="540"/>
        <end position="560"/>
    </location>
</feature>
<protein>
    <submittedName>
        <fullName evidence="2">Uncharacterized protein</fullName>
    </submittedName>
</protein>
<sequence length="813" mass="85520">MTTTAGRSDRAAGLPSGWAADPIQAGFLLYDRPPTPELRDEMSRIPGDPSRPILAVQGSGSRGSALEAAAAAFAAMPALGRPDPGDGPRPVRLLLPELAPRHAQRLAERHSLDLIATSGLLKVHPACVVTWGFSENKPAAYWQWHRYVPGGRPRPAGAVYPSPRWDTAMAGADTEIPLRGLGMTAGRIAAGLTVYRDESSAAGFLRRAAGLRPDPERPTVAIAPTVAGSAVPAVLESLLGTLPAAATRSLRLAWPGAMSRGARPGLAELCRRHGIEIVAPDTALVQDPGSGALLAWGPQGLGRWLRMSSGGHAEALGPLHPAPRWQPLARATLIRYSGEAGVDEVPAGLRLRCSDDPVTARLTASVPPDEARVTLFADGDAARSGDRAVLERLLDQLPVSLARSFRLVMHGAAAGGPRAYGQWLANRYSAHVTVADGAPGDPTRWTDFRLQESPAFPPARPPAPASDHERASKPAHAPLTAVLPPRPRPQDVLVAGHHREGEATPAPVEAPSHAAVPPPMTAPPVTQSRSPDPVPRAETASSPPERASAPASVPVRAVFPRGHRSTAEERRRFREEGGTRRDTHQAVVSRLLTERPALRGALSREPADAIATDLSALRAYLSGDLPDLDPALRSGEPGERAAEAACVISALRLLTAERGPVFRTADLGGPRAAGYVPGQVLVEPAFVRATGRAPARQGDTLFAVWSRTARRIGLLDAGDDPGEVLFAAGSLFAVLAVDQGARRVVYLDERIRVDAPADPAKSGPATLERLRAAVAGHAEPPAPDAPAADGFALCLDDAGRRFTSARISADERP</sequence>
<feature type="compositionally biased region" description="Basic and acidic residues" evidence="1">
    <location>
        <begin position="565"/>
        <end position="584"/>
    </location>
</feature>
<evidence type="ECO:0000313" key="2">
    <source>
        <dbReference type="EMBL" id="TYC11195.1"/>
    </source>
</evidence>
<dbReference type="Proteomes" id="UP000322634">
    <property type="component" value="Unassembled WGS sequence"/>
</dbReference>
<feature type="compositionally biased region" description="Pro residues" evidence="1">
    <location>
        <begin position="455"/>
        <end position="464"/>
    </location>
</feature>
<organism evidence="2 3">
    <name type="scientific">Actinomadura syzygii</name>
    <dbReference type="NCBI Taxonomy" id="1427538"/>
    <lineage>
        <taxon>Bacteria</taxon>
        <taxon>Bacillati</taxon>
        <taxon>Actinomycetota</taxon>
        <taxon>Actinomycetes</taxon>
        <taxon>Streptosporangiales</taxon>
        <taxon>Thermomonosporaceae</taxon>
        <taxon>Actinomadura</taxon>
    </lineage>
</organism>
<dbReference type="AlphaFoldDB" id="A0A5D0U0N8"/>
<accession>A0A5D0U0N8</accession>
<gene>
    <name evidence="2" type="ORF">FXF65_30090</name>
</gene>